<gene>
    <name evidence="1" type="ORF">GCM10010430_58770</name>
</gene>
<comment type="caution">
    <text evidence="1">The sequence shown here is derived from an EMBL/GenBank/DDBJ whole genome shotgun (WGS) entry which is preliminary data.</text>
</comment>
<keyword evidence="2" id="KW-1185">Reference proteome</keyword>
<evidence type="ECO:0000313" key="1">
    <source>
        <dbReference type="EMBL" id="GAA2266037.1"/>
    </source>
</evidence>
<sequence>MSPCLQRLQNATPECGTLVARSYVHPALPPDEVRVLLTGADAGRHRDRLMAHQGWELIGTADTALPDRGPIPFPESALAEHPGRAEAVLHFVERFERETAGWQRYLKHDLDAVFRELAKAEPALLRCFLDGLADRCLENRESAAAVAYFARARAAERSLTEPCDQDWLADRYAAFDAVGALTDTALRARIKEVNARDIRRTARTAGLDPERELARVVHRLLPARSHCCRRTGSRPARACPRWPTCGCCSPAA</sequence>
<dbReference type="RefSeq" id="WP_344639537.1">
    <property type="nucleotide sequence ID" value="NZ_BAAATR010000033.1"/>
</dbReference>
<protein>
    <submittedName>
        <fullName evidence="1">Uncharacterized protein</fullName>
    </submittedName>
</protein>
<reference evidence="2" key="1">
    <citation type="journal article" date="2019" name="Int. J. Syst. Evol. Microbiol.">
        <title>The Global Catalogue of Microorganisms (GCM) 10K type strain sequencing project: providing services to taxonomists for standard genome sequencing and annotation.</title>
        <authorList>
            <consortium name="The Broad Institute Genomics Platform"/>
            <consortium name="The Broad Institute Genome Sequencing Center for Infectious Disease"/>
            <person name="Wu L."/>
            <person name="Ma J."/>
        </authorList>
    </citation>
    <scope>NUCLEOTIDE SEQUENCE [LARGE SCALE GENOMIC DNA]</scope>
    <source>
        <strain evidence="2">JCM 7356</strain>
    </source>
</reference>
<organism evidence="1 2">
    <name type="scientific">Kitasatospora cystarginea</name>
    <dbReference type="NCBI Taxonomy" id="58350"/>
    <lineage>
        <taxon>Bacteria</taxon>
        <taxon>Bacillati</taxon>
        <taxon>Actinomycetota</taxon>
        <taxon>Actinomycetes</taxon>
        <taxon>Kitasatosporales</taxon>
        <taxon>Streptomycetaceae</taxon>
        <taxon>Kitasatospora</taxon>
    </lineage>
</organism>
<evidence type="ECO:0000313" key="2">
    <source>
        <dbReference type="Proteomes" id="UP001500305"/>
    </source>
</evidence>
<proteinExistence type="predicted"/>
<dbReference type="EMBL" id="BAAATR010000033">
    <property type="protein sequence ID" value="GAA2266037.1"/>
    <property type="molecule type" value="Genomic_DNA"/>
</dbReference>
<name>A0ABP5RL87_9ACTN</name>
<dbReference type="Proteomes" id="UP001500305">
    <property type="component" value="Unassembled WGS sequence"/>
</dbReference>
<accession>A0ABP5RL87</accession>